<accession>A0AAE0JL26</accession>
<keyword evidence="1" id="KW-0732">Signal</keyword>
<protein>
    <submittedName>
        <fullName evidence="2">Uncharacterized protein</fullName>
    </submittedName>
</protein>
<feature type="signal peptide" evidence="1">
    <location>
        <begin position="1"/>
        <end position="19"/>
    </location>
</feature>
<reference evidence="2" key="2">
    <citation type="submission" date="2023-06" db="EMBL/GenBank/DDBJ databases">
        <authorList>
            <consortium name="Lawrence Berkeley National Laboratory"/>
            <person name="Haridas S."/>
            <person name="Hensen N."/>
            <person name="Bonometti L."/>
            <person name="Westerberg I."/>
            <person name="Brannstrom I.O."/>
            <person name="Guillou S."/>
            <person name="Cros-Aarteil S."/>
            <person name="Calhoun S."/>
            <person name="Kuo A."/>
            <person name="Mondo S."/>
            <person name="Pangilinan J."/>
            <person name="Riley R."/>
            <person name="Labutti K."/>
            <person name="Andreopoulos B."/>
            <person name="Lipzen A."/>
            <person name="Chen C."/>
            <person name="Yanf M."/>
            <person name="Daum C."/>
            <person name="Ng V."/>
            <person name="Clum A."/>
            <person name="Steindorff A."/>
            <person name="Ohm R."/>
            <person name="Martin F."/>
            <person name="Silar P."/>
            <person name="Natvig D."/>
            <person name="Lalanne C."/>
            <person name="Gautier V."/>
            <person name="Ament-Velasquez S.L."/>
            <person name="Kruys A."/>
            <person name="Hutchinson M.I."/>
            <person name="Powell A.J."/>
            <person name="Barry K."/>
            <person name="Miller A.N."/>
            <person name="Grigoriev I.V."/>
            <person name="Debuchy R."/>
            <person name="Gladieux P."/>
            <person name="Thoren M.H."/>
            <person name="Johannesson H."/>
        </authorList>
    </citation>
    <scope>NUCLEOTIDE SEQUENCE</scope>
    <source>
        <strain evidence="2">CBS 560.94</strain>
    </source>
</reference>
<name>A0AAE0JL26_9PEZI</name>
<dbReference type="RefSeq" id="XP_062684927.1">
    <property type="nucleotide sequence ID" value="XM_062820769.1"/>
</dbReference>
<dbReference type="GeneID" id="87857923"/>
<dbReference type="EMBL" id="JAUEPP010000002">
    <property type="protein sequence ID" value="KAK3351632.1"/>
    <property type="molecule type" value="Genomic_DNA"/>
</dbReference>
<sequence>MVVLRTLAALAVTTVVSMASELPRFSRFSIPGHLAMHFGDKVVPGNKDVTLTTQPPKLGTFERLSGSSYTAVAVQPYDVLVDSIDSNLLWLQTGLKPSAFLTKFEPSERWFFEVYELLNEANKPAIMPWSPSNLQGPEQASVFTLLFDTSNISPQDELYLQNAALNPERFNFVDTMEHTQLADKVAAGALFLATAASTKKPSSVEKTAKLLEPLQFTQGAQVPMFHRRDSEASARPQEPEAIVTPAIHLAQDRTTTVTTTATTTATTTTTTTAIPTSYYPMVMETGSPDSHSSASHNRMTVFGLVSVAAMLFAL</sequence>
<proteinExistence type="predicted"/>
<organism evidence="2 3">
    <name type="scientific">Neurospora tetraspora</name>
    <dbReference type="NCBI Taxonomy" id="94610"/>
    <lineage>
        <taxon>Eukaryota</taxon>
        <taxon>Fungi</taxon>
        <taxon>Dikarya</taxon>
        <taxon>Ascomycota</taxon>
        <taxon>Pezizomycotina</taxon>
        <taxon>Sordariomycetes</taxon>
        <taxon>Sordariomycetidae</taxon>
        <taxon>Sordariales</taxon>
        <taxon>Sordariaceae</taxon>
        <taxon>Neurospora</taxon>
    </lineage>
</organism>
<feature type="chain" id="PRO_5042013018" evidence="1">
    <location>
        <begin position="20"/>
        <end position="314"/>
    </location>
</feature>
<dbReference type="AlphaFoldDB" id="A0AAE0JL26"/>
<comment type="caution">
    <text evidence="2">The sequence shown here is derived from an EMBL/GenBank/DDBJ whole genome shotgun (WGS) entry which is preliminary data.</text>
</comment>
<keyword evidence="3" id="KW-1185">Reference proteome</keyword>
<evidence type="ECO:0000313" key="3">
    <source>
        <dbReference type="Proteomes" id="UP001278500"/>
    </source>
</evidence>
<reference evidence="2" key="1">
    <citation type="journal article" date="2023" name="Mol. Phylogenet. Evol.">
        <title>Genome-scale phylogeny and comparative genomics of the fungal order Sordariales.</title>
        <authorList>
            <person name="Hensen N."/>
            <person name="Bonometti L."/>
            <person name="Westerberg I."/>
            <person name="Brannstrom I.O."/>
            <person name="Guillou S."/>
            <person name="Cros-Aarteil S."/>
            <person name="Calhoun S."/>
            <person name="Haridas S."/>
            <person name="Kuo A."/>
            <person name="Mondo S."/>
            <person name="Pangilinan J."/>
            <person name="Riley R."/>
            <person name="LaButti K."/>
            <person name="Andreopoulos B."/>
            <person name="Lipzen A."/>
            <person name="Chen C."/>
            <person name="Yan M."/>
            <person name="Daum C."/>
            <person name="Ng V."/>
            <person name="Clum A."/>
            <person name="Steindorff A."/>
            <person name="Ohm R.A."/>
            <person name="Martin F."/>
            <person name="Silar P."/>
            <person name="Natvig D.O."/>
            <person name="Lalanne C."/>
            <person name="Gautier V."/>
            <person name="Ament-Velasquez S.L."/>
            <person name="Kruys A."/>
            <person name="Hutchinson M.I."/>
            <person name="Powell A.J."/>
            <person name="Barry K."/>
            <person name="Miller A.N."/>
            <person name="Grigoriev I.V."/>
            <person name="Debuchy R."/>
            <person name="Gladieux P."/>
            <person name="Hiltunen Thoren M."/>
            <person name="Johannesson H."/>
        </authorList>
    </citation>
    <scope>NUCLEOTIDE SEQUENCE</scope>
    <source>
        <strain evidence="2">CBS 560.94</strain>
    </source>
</reference>
<evidence type="ECO:0000256" key="1">
    <source>
        <dbReference type="SAM" id="SignalP"/>
    </source>
</evidence>
<dbReference type="Proteomes" id="UP001278500">
    <property type="component" value="Unassembled WGS sequence"/>
</dbReference>
<evidence type="ECO:0000313" key="2">
    <source>
        <dbReference type="EMBL" id="KAK3351632.1"/>
    </source>
</evidence>
<gene>
    <name evidence="2" type="ORF">B0H65DRAFT_127992</name>
</gene>